<evidence type="ECO:0000259" key="9">
    <source>
        <dbReference type="PROSITE" id="PS51747"/>
    </source>
</evidence>
<evidence type="ECO:0000256" key="5">
    <source>
        <dbReference type="ARBA" id="ARBA00022801"/>
    </source>
</evidence>
<dbReference type="RefSeq" id="WP_230340595.1">
    <property type="nucleotide sequence ID" value="NZ_CP069798.1"/>
</dbReference>
<organism evidence="10 11">
    <name type="scientific">Paralysiella testudinis</name>
    <dbReference type="NCBI Taxonomy" id="2809020"/>
    <lineage>
        <taxon>Bacteria</taxon>
        <taxon>Pseudomonadati</taxon>
        <taxon>Pseudomonadota</taxon>
        <taxon>Betaproteobacteria</taxon>
        <taxon>Neisseriales</taxon>
        <taxon>Neisseriaceae</taxon>
        <taxon>Paralysiella</taxon>
    </lineage>
</organism>
<evidence type="ECO:0000256" key="7">
    <source>
        <dbReference type="ARBA" id="ARBA00048045"/>
    </source>
</evidence>
<dbReference type="PANTHER" id="PTHR11079:SF202">
    <property type="entry name" value="TRNA-SPECIFIC ADENOSINE DEAMINASE"/>
    <property type="match status" value="1"/>
</dbReference>
<dbReference type="Gene3D" id="3.40.140.10">
    <property type="entry name" value="Cytidine Deaminase, domain 2"/>
    <property type="match status" value="1"/>
</dbReference>
<evidence type="ECO:0000313" key="10">
    <source>
        <dbReference type="EMBL" id="QRQ83390.1"/>
    </source>
</evidence>
<comment type="similarity">
    <text evidence="1">Belongs to the cytidine and deoxycytidylate deaminase family. ADAT2 subfamily.</text>
</comment>
<dbReference type="InterPro" id="IPR016192">
    <property type="entry name" value="APOBEC/CMP_deaminase_Zn-bd"/>
</dbReference>
<sequence length="246" mass="26858">MLLQTPPFAPKTLAALQQLGIANQAALRQTGADKAFLLLKAAGLTITESVLWQLVAVAENRAPGSLDTGEKQYWRHRIKQHPPVAVFDPPAQMQYWMRQALAEAEQALANNEVPVGAVVVHQDQIIGRGFNRCVADHNISRHAEICALSAASQALSNYRLDDCDLYVTLEPCSMCTGAIMQARIRRLIFAAPEPKSGAAGSVVNLFADKRLNPHTAVLGGVLADEARSLLQRFFQHRRTSAQSDLT</sequence>
<evidence type="ECO:0000256" key="6">
    <source>
        <dbReference type="ARBA" id="ARBA00022833"/>
    </source>
</evidence>
<feature type="active site" description="Proton donor" evidence="8">
    <location>
        <position position="144"/>
    </location>
</feature>
<feature type="binding site" evidence="8">
    <location>
        <position position="175"/>
    </location>
    <ligand>
        <name>Zn(2+)</name>
        <dbReference type="ChEBI" id="CHEBI:29105"/>
        <note>catalytic</note>
    </ligand>
</feature>
<dbReference type="CDD" id="cd01285">
    <property type="entry name" value="nucleoside_deaminase"/>
    <property type="match status" value="1"/>
</dbReference>
<keyword evidence="4 8" id="KW-0479">Metal-binding</keyword>
<dbReference type="Gene3D" id="1.10.150.20">
    <property type="entry name" value="5' to 3' exonuclease, C-terminal subdomain"/>
    <property type="match status" value="1"/>
</dbReference>
<accession>A0A892ZLS2</accession>
<dbReference type="InterPro" id="IPR007077">
    <property type="entry name" value="TfoX_C"/>
</dbReference>
<dbReference type="AlphaFoldDB" id="A0A892ZLS2"/>
<comment type="subunit">
    <text evidence="2 8">Homodimer.</text>
</comment>
<evidence type="ECO:0000313" key="11">
    <source>
        <dbReference type="Proteomes" id="UP000653156"/>
    </source>
</evidence>
<keyword evidence="11" id="KW-1185">Reference proteome</keyword>
<keyword evidence="5 8" id="KW-0378">Hydrolase</keyword>
<reference evidence="10" key="1">
    <citation type="submission" date="2021-02" db="EMBL/GenBank/DDBJ databases">
        <title>Neisseriaceae sp. 26B isolated from the cloaca of a Common Toad-headed Turtle (Mesoclemmys nasuta).</title>
        <authorList>
            <person name="Spergser J."/>
            <person name="Busse H.-J."/>
        </authorList>
    </citation>
    <scope>NUCLEOTIDE SEQUENCE</scope>
    <source>
        <strain evidence="10">26B</strain>
    </source>
</reference>
<dbReference type="InterPro" id="IPR058535">
    <property type="entry name" value="MafB19-deam"/>
</dbReference>
<name>A0A892ZLS2_9NEIS</name>
<dbReference type="GO" id="GO:0002100">
    <property type="term" value="P:tRNA wobble adenosine to inosine editing"/>
    <property type="evidence" value="ECO:0007669"/>
    <property type="project" value="UniProtKB-UniRule"/>
</dbReference>
<dbReference type="EC" id="3.5.4.33" evidence="8"/>
<dbReference type="Pfam" id="PF04994">
    <property type="entry name" value="TfoX_C"/>
    <property type="match status" value="1"/>
</dbReference>
<dbReference type="Proteomes" id="UP000653156">
    <property type="component" value="Chromosome"/>
</dbReference>
<dbReference type="Pfam" id="PF14437">
    <property type="entry name" value="MafB19-deam"/>
    <property type="match status" value="1"/>
</dbReference>
<feature type="domain" description="CMP/dCMP-type deaminase" evidence="9">
    <location>
        <begin position="91"/>
        <end position="202"/>
    </location>
</feature>
<dbReference type="KEGG" id="ptes:JQU52_13380"/>
<evidence type="ECO:0000256" key="8">
    <source>
        <dbReference type="HAMAP-Rule" id="MF_00972"/>
    </source>
</evidence>
<evidence type="ECO:0000256" key="2">
    <source>
        <dbReference type="ARBA" id="ARBA00011738"/>
    </source>
</evidence>
<dbReference type="PROSITE" id="PS00903">
    <property type="entry name" value="CYT_DCMP_DEAMINASES_1"/>
    <property type="match status" value="1"/>
</dbReference>
<dbReference type="PANTHER" id="PTHR11079">
    <property type="entry name" value="CYTOSINE DEAMINASE FAMILY MEMBER"/>
    <property type="match status" value="1"/>
</dbReference>
<feature type="binding site" evidence="8">
    <location>
        <position position="172"/>
    </location>
    <ligand>
        <name>Zn(2+)</name>
        <dbReference type="ChEBI" id="CHEBI:29105"/>
        <note>catalytic</note>
    </ligand>
</feature>
<evidence type="ECO:0000256" key="3">
    <source>
        <dbReference type="ARBA" id="ARBA00022694"/>
    </source>
</evidence>
<keyword evidence="6 8" id="KW-0862">Zinc</keyword>
<dbReference type="PROSITE" id="PS51747">
    <property type="entry name" value="CYT_DCMP_DEAMINASES_2"/>
    <property type="match status" value="1"/>
</dbReference>
<comment type="catalytic activity">
    <reaction evidence="7 8">
        <text>adenosine(34) in tRNA + H2O + H(+) = inosine(34) in tRNA + NH4(+)</text>
        <dbReference type="Rhea" id="RHEA:43168"/>
        <dbReference type="Rhea" id="RHEA-COMP:10373"/>
        <dbReference type="Rhea" id="RHEA-COMP:10374"/>
        <dbReference type="ChEBI" id="CHEBI:15377"/>
        <dbReference type="ChEBI" id="CHEBI:15378"/>
        <dbReference type="ChEBI" id="CHEBI:28938"/>
        <dbReference type="ChEBI" id="CHEBI:74411"/>
        <dbReference type="ChEBI" id="CHEBI:82852"/>
        <dbReference type="EC" id="3.5.4.33"/>
    </reaction>
</comment>
<protein>
    <recommendedName>
        <fullName evidence="8">tRNA-specific adenosine deaminase</fullName>
        <ecNumber evidence="8">3.5.4.33</ecNumber>
    </recommendedName>
</protein>
<dbReference type="SUPFAM" id="SSF53927">
    <property type="entry name" value="Cytidine deaminase-like"/>
    <property type="match status" value="1"/>
</dbReference>
<gene>
    <name evidence="8" type="primary">tadA</name>
    <name evidence="10" type="ORF">JQU52_13380</name>
</gene>
<comment type="function">
    <text evidence="8">Catalyzes the deamination of adenosine to inosine at the wobble position 34 of tRNA(Arg2).</text>
</comment>
<proteinExistence type="inferred from homology"/>
<keyword evidence="3 8" id="KW-0819">tRNA processing</keyword>
<feature type="binding site" evidence="8">
    <location>
        <position position="142"/>
    </location>
    <ligand>
        <name>Zn(2+)</name>
        <dbReference type="ChEBI" id="CHEBI:29105"/>
        <note>catalytic</note>
    </ligand>
</feature>
<comment type="cofactor">
    <cofactor evidence="8">
        <name>Zn(2+)</name>
        <dbReference type="ChEBI" id="CHEBI:29105"/>
    </cofactor>
    <text evidence="8">Binds 1 zinc ion per subunit.</text>
</comment>
<dbReference type="EMBL" id="CP069798">
    <property type="protein sequence ID" value="QRQ83390.1"/>
    <property type="molecule type" value="Genomic_DNA"/>
</dbReference>
<dbReference type="NCBIfam" id="NF008113">
    <property type="entry name" value="PRK10860.1"/>
    <property type="match status" value="1"/>
</dbReference>
<dbReference type="HAMAP" id="MF_00972">
    <property type="entry name" value="tRNA_aden_deaminase"/>
    <property type="match status" value="1"/>
</dbReference>
<dbReference type="GO" id="GO:0052717">
    <property type="term" value="F:tRNA-specific adenosine-34 deaminase activity"/>
    <property type="evidence" value="ECO:0007669"/>
    <property type="project" value="UniProtKB-UniRule"/>
</dbReference>
<dbReference type="GO" id="GO:0008270">
    <property type="term" value="F:zinc ion binding"/>
    <property type="evidence" value="ECO:0007669"/>
    <property type="project" value="UniProtKB-UniRule"/>
</dbReference>
<evidence type="ECO:0000256" key="1">
    <source>
        <dbReference type="ARBA" id="ARBA00010669"/>
    </source>
</evidence>
<evidence type="ECO:0000256" key="4">
    <source>
        <dbReference type="ARBA" id="ARBA00022723"/>
    </source>
</evidence>
<dbReference type="FunFam" id="3.40.140.10:FF:000005">
    <property type="entry name" value="tRNA-specific adenosine deaminase"/>
    <property type="match status" value="1"/>
</dbReference>
<dbReference type="InterPro" id="IPR028883">
    <property type="entry name" value="tRNA_aden_deaminase"/>
</dbReference>
<dbReference type="InterPro" id="IPR002125">
    <property type="entry name" value="CMP_dCMP_dom"/>
</dbReference>
<dbReference type="InterPro" id="IPR016193">
    <property type="entry name" value="Cytidine_deaminase-like"/>
</dbReference>